<feature type="domain" description="Xylanolytic transcriptional activator regulatory" evidence="6">
    <location>
        <begin position="305"/>
        <end position="379"/>
    </location>
</feature>
<evidence type="ECO:0000256" key="1">
    <source>
        <dbReference type="ARBA" id="ARBA00023015"/>
    </source>
</evidence>
<dbReference type="InterPro" id="IPR051127">
    <property type="entry name" value="Fungal_SecMet_Regulators"/>
</dbReference>
<dbReference type="Pfam" id="PF04082">
    <property type="entry name" value="Fungal_trans"/>
    <property type="match status" value="1"/>
</dbReference>
<proteinExistence type="predicted"/>
<dbReference type="GO" id="GO:0000435">
    <property type="term" value="P:positive regulation of transcription from RNA polymerase II promoter by galactose"/>
    <property type="evidence" value="ECO:0007669"/>
    <property type="project" value="TreeGrafter"/>
</dbReference>
<feature type="compositionally biased region" description="Polar residues" evidence="5">
    <location>
        <begin position="603"/>
        <end position="615"/>
    </location>
</feature>
<keyword evidence="4" id="KW-0539">Nucleus</keyword>
<sequence>MFDQPATSNPLPTNYSTTSRALKSTAPSSRNQTRPGTPRDDTETFPLPLIDVDDHIDLDVDVDTYEWREDRTRDRLHHPSSTRPGSASGSLDGNINVNVEERSGLDGMASLAERAKGVSYLGLSSGATFLNAIRRLSRVQLNNTTSAPTENVMVDDSLARVERQIQGFDRTAASSTRLANPSSSGQREKYLQLPPHAEILPLVDSYFRHFHHLTPIVHEPTIRAQVWGAIPVPDTAGSRLLLYMVFAMGAFDLARSPSDPDGRKYYEIARQAMSSELLEQGSLQLVQGIGVMANYLQRSNRPNMGFIYLGLAIRMATALGLHIPPSGLKQTILQHETRKRVWACLIACEAGCSVTFGRPFGLGTSHLIPMALPLNINDEQITVTSEDMPPESSEITLYTSLIAQAHMAKTTSSIHDSILCAHPAPSLKRIQRYDASILEAFHELPVAFQHPDPNSAWYHACSITLWRIRDFRAILYRPVLLAAAWDARRQKQLSSGVKEAINICRTLALENLNEIGYCMRNDESRQRGLEWYTLFFAFQSALTLLLSVVWEPRHAESLLWRDVLLNTAQAFRNLRSVQALGNACAGIIESIVESAPPHPGPSSVDSGQTSLNFTDDTFNQSGSILDVDRYW</sequence>
<feature type="region of interest" description="Disordered" evidence="5">
    <location>
        <begin position="73"/>
        <end position="94"/>
    </location>
</feature>
<dbReference type="PANTHER" id="PTHR47424:SF3">
    <property type="entry name" value="REGULATORY PROTEIN GAL4"/>
    <property type="match status" value="1"/>
</dbReference>
<dbReference type="GO" id="GO:0000978">
    <property type="term" value="F:RNA polymerase II cis-regulatory region sequence-specific DNA binding"/>
    <property type="evidence" value="ECO:0007669"/>
    <property type="project" value="TreeGrafter"/>
</dbReference>
<feature type="region of interest" description="Disordered" evidence="5">
    <location>
        <begin position="1"/>
        <end position="48"/>
    </location>
</feature>
<dbReference type="PANTHER" id="PTHR47424">
    <property type="entry name" value="REGULATORY PROTEIN GAL4"/>
    <property type="match status" value="1"/>
</dbReference>
<dbReference type="GO" id="GO:0005634">
    <property type="term" value="C:nucleus"/>
    <property type="evidence" value="ECO:0007669"/>
    <property type="project" value="TreeGrafter"/>
</dbReference>
<name>A0A8K0NK75_9TREE</name>
<keyword evidence="1" id="KW-0805">Transcription regulation</keyword>
<dbReference type="InterPro" id="IPR007219">
    <property type="entry name" value="XnlR_reg_dom"/>
</dbReference>
<keyword evidence="2" id="KW-0238">DNA-binding</keyword>
<accession>A0A8K0NK75</accession>
<keyword evidence="8" id="KW-1185">Reference proteome</keyword>
<evidence type="ECO:0000313" key="8">
    <source>
        <dbReference type="Proteomes" id="UP000812966"/>
    </source>
</evidence>
<evidence type="ECO:0000256" key="3">
    <source>
        <dbReference type="ARBA" id="ARBA00023163"/>
    </source>
</evidence>
<protein>
    <recommendedName>
        <fullName evidence="6">Xylanolytic transcriptional activator regulatory domain-containing protein</fullName>
    </recommendedName>
</protein>
<dbReference type="GO" id="GO:0000981">
    <property type="term" value="F:DNA-binding transcription factor activity, RNA polymerase II-specific"/>
    <property type="evidence" value="ECO:0007669"/>
    <property type="project" value="TreeGrafter"/>
</dbReference>
<dbReference type="SMART" id="SM00906">
    <property type="entry name" value="Fungal_trans"/>
    <property type="match status" value="1"/>
</dbReference>
<evidence type="ECO:0000256" key="5">
    <source>
        <dbReference type="SAM" id="MobiDB-lite"/>
    </source>
</evidence>
<keyword evidence="3" id="KW-0804">Transcription</keyword>
<dbReference type="GO" id="GO:0008270">
    <property type="term" value="F:zinc ion binding"/>
    <property type="evidence" value="ECO:0007669"/>
    <property type="project" value="InterPro"/>
</dbReference>
<evidence type="ECO:0000256" key="2">
    <source>
        <dbReference type="ARBA" id="ARBA00023125"/>
    </source>
</evidence>
<evidence type="ECO:0000259" key="6">
    <source>
        <dbReference type="SMART" id="SM00906"/>
    </source>
</evidence>
<organism evidence="7 8">
    <name type="scientific">Filobasidium floriforme</name>
    <dbReference type="NCBI Taxonomy" id="5210"/>
    <lineage>
        <taxon>Eukaryota</taxon>
        <taxon>Fungi</taxon>
        <taxon>Dikarya</taxon>
        <taxon>Basidiomycota</taxon>
        <taxon>Agaricomycotina</taxon>
        <taxon>Tremellomycetes</taxon>
        <taxon>Filobasidiales</taxon>
        <taxon>Filobasidiaceae</taxon>
        <taxon>Filobasidium</taxon>
    </lineage>
</organism>
<dbReference type="AlphaFoldDB" id="A0A8K0NK75"/>
<feature type="region of interest" description="Disordered" evidence="5">
    <location>
        <begin position="595"/>
        <end position="615"/>
    </location>
</feature>
<gene>
    <name evidence="7" type="ORF">FFLO_06843</name>
</gene>
<feature type="compositionally biased region" description="Polar residues" evidence="5">
    <location>
        <begin position="1"/>
        <end position="35"/>
    </location>
</feature>
<comment type="caution">
    <text evidence="7">The sequence shown here is derived from an EMBL/GenBank/DDBJ whole genome shotgun (WGS) entry which is preliminary data.</text>
</comment>
<reference evidence="7" key="1">
    <citation type="submission" date="2020-04" db="EMBL/GenBank/DDBJ databases">
        <title>Analysis of mating type loci in Filobasidium floriforme.</title>
        <authorList>
            <person name="Nowrousian M."/>
        </authorList>
    </citation>
    <scope>NUCLEOTIDE SEQUENCE</scope>
    <source>
        <strain evidence="7">CBS 6242</strain>
    </source>
</reference>
<dbReference type="GO" id="GO:0006351">
    <property type="term" value="P:DNA-templated transcription"/>
    <property type="evidence" value="ECO:0007669"/>
    <property type="project" value="InterPro"/>
</dbReference>
<evidence type="ECO:0000256" key="4">
    <source>
        <dbReference type="ARBA" id="ARBA00023242"/>
    </source>
</evidence>
<dbReference type="CDD" id="cd12148">
    <property type="entry name" value="fungal_TF_MHR"/>
    <property type="match status" value="1"/>
</dbReference>
<dbReference type="Proteomes" id="UP000812966">
    <property type="component" value="Unassembled WGS sequence"/>
</dbReference>
<dbReference type="OrthoDB" id="3364175at2759"/>
<dbReference type="EMBL" id="JABELV010000271">
    <property type="protein sequence ID" value="KAG7527528.1"/>
    <property type="molecule type" value="Genomic_DNA"/>
</dbReference>
<feature type="compositionally biased region" description="Polar residues" evidence="5">
    <location>
        <begin position="81"/>
        <end position="94"/>
    </location>
</feature>
<evidence type="ECO:0000313" key="7">
    <source>
        <dbReference type="EMBL" id="KAG7527528.1"/>
    </source>
</evidence>